<dbReference type="Pfam" id="PF00168">
    <property type="entry name" value="C2"/>
    <property type="match status" value="1"/>
</dbReference>
<dbReference type="CDD" id="cd00030">
    <property type="entry name" value="C2"/>
    <property type="match status" value="1"/>
</dbReference>
<protein>
    <recommendedName>
        <fullName evidence="1">phosphoinositide phospholipase C</fullName>
        <ecNumber evidence="1">3.1.4.11</ecNumber>
    </recommendedName>
</protein>
<dbReference type="SUPFAM" id="SSF49562">
    <property type="entry name" value="C2 domain (Calcium/lipid-binding domain, CaLB)"/>
    <property type="match status" value="1"/>
</dbReference>
<accession>A0A565BH95</accession>
<dbReference type="GO" id="GO:0004435">
    <property type="term" value="F:phosphatidylinositol-4,5-bisphosphate phospholipase C activity"/>
    <property type="evidence" value="ECO:0007669"/>
    <property type="project" value="UniProtKB-EC"/>
</dbReference>
<dbReference type="Gene3D" id="2.60.40.150">
    <property type="entry name" value="C2 domain"/>
    <property type="match status" value="1"/>
</dbReference>
<sequence>MKVHKTFEEHPPNSPGIVKDIVEAKFNFIGGKIPDLLSKFITLLGNEKEEWGGVAAMKACMNAFFSWKNGDPKQKDKVPIVKDLEEFLFSTNCYVQLVIQGHPDRPSTSMAVIQGAFDPPAIPKTVKGPNCPSTIKATTPKGVCPPMNPKTLKGTDRPSTSMAVNQDVVNNTHVPPASPKTLKVKIYMGTGWNNKDFRKLSSPPSLYVKLILVHGLMKQLKIDGGESHQTKVHTKTVTPCWGEEFVFPLSRPRDVNLIVEVYDHRSKQFAGKIGLLVSERKQGIHTILLSNQDGNPCTSRLVVRLMFD</sequence>
<keyword evidence="7" id="KW-1185">Reference proteome</keyword>
<dbReference type="GO" id="GO:0048015">
    <property type="term" value="P:phosphatidylinositol-mediated signaling"/>
    <property type="evidence" value="ECO:0007669"/>
    <property type="project" value="TreeGrafter"/>
</dbReference>
<dbReference type="EMBL" id="CABITT030000004">
    <property type="protein sequence ID" value="VVB00961.1"/>
    <property type="molecule type" value="Genomic_DNA"/>
</dbReference>
<evidence type="ECO:0000256" key="1">
    <source>
        <dbReference type="ARBA" id="ARBA00012368"/>
    </source>
</evidence>
<comment type="caution">
    <text evidence="6">The sequence shown here is derived from an EMBL/GenBank/DDBJ whole genome shotgun (WGS) entry which is preliminary data.</text>
</comment>
<dbReference type="PROSITE" id="PS50004">
    <property type="entry name" value="C2"/>
    <property type="match status" value="1"/>
</dbReference>
<feature type="domain" description="C2" evidence="5">
    <location>
        <begin position="163"/>
        <end position="298"/>
    </location>
</feature>
<dbReference type="GO" id="GO:0051209">
    <property type="term" value="P:release of sequestered calcium ion into cytosol"/>
    <property type="evidence" value="ECO:0007669"/>
    <property type="project" value="TreeGrafter"/>
</dbReference>
<dbReference type="OrthoDB" id="423283at2759"/>
<dbReference type="AlphaFoldDB" id="A0A565BH95"/>
<organism evidence="6 7">
    <name type="scientific">Arabis nemorensis</name>
    <dbReference type="NCBI Taxonomy" id="586526"/>
    <lineage>
        <taxon>Eukaryota</taxon>
        <taxon>Viridiplantae</taxon>
        <taxon>Streptophyta</taxon>
        <taxon>Embryophyta</taxon>
        <taxon>Tracheophyta</taxon>
        <taxon>Spermatophyta</taxon>
        <taxon>Magnoliopsida</taxon>
        <taxon>eudicotyledons</taxon>
        <taxon>Gunneridae</taxon>
        <taxon>Pentapetalae</taxon>
        <taxon>rosids</taxon>
        <taxon>malvids</taxon>
        <taxon>Brassicales</taxon>
        <taxon>Brassicaceae</taxon>
        <taxon>Arabideae</taxon>
        <taxon>Arabis</taxon>
    </lineage>
</organism>
<keyword evidence="2" id="KW-0378">Hydrolase</keyword>
<gene>
    <name evidence="6" type="ORF">ANE_LOCUS11405</name>
</gene>
<dbReference type="EC" id="3.1.4.11" evidence="1"/>
<dbReference type="PANTHER" id="PTHR10336">
    <property type="entry name" value="PHOSPHOINOSITIDE-SPECIFIC PHOSPHOLIPASE C FAMILY PROTEIN"/>
    <property type="match status" value="1"/>
</dbReference>
<dbReference type="SMART" id="SM00239">
    <property type="entry name" value="C2"/>
    <property type="match status" value="1"/>
</dbReference>
<keyword evidence="4" id="KW-0443">Lipid metabolism</keyword>
<dbReference type="InterPro" id="IPR000008">
    <property type="entry name" value="C2_dom"/>
</dbReference>
<dbReference type="InterPro" id="IPR001192">
    <property type="entry name" value="PI-PLC_fam"/>
</dbReference>
<dbReference type="GO" id="GO:0016042">
    <property type="term" value="P:lipid catabolic process"/>
    <property type="evidence" value="ECO:0007669"/>
    <property type="project" value="UniProtKB-KW"/>
</dbReference>
<evidence type="ECO:0000313" key="7">
    <source>
        <dbReference type="Proteomes" id="UP000489600"/>
    </source>
</evidence>
<keyword evidence="3" id="KW-0442">Lipid degradation</keyword>
<evidence type="ECO:0000313" key="6">
    <source>
        <dbReference type="EMBL" id="VVB00961.1"/>
    </source>
</evidence>
<evidence type="ECO:0000256" key="3">
    <source>
        <dbReference type="ARBA" id="ARBA00022963"/>
    </source>
</evidence>
<dbReference type="PANTHER" id="PTHR10336:SF36">
    <property type="entry name" value="1-PHOSPHATIDYLINOSITOL 4,5-BISPHOSPHATE PHOSPHODIESTERASE BETA-4"/>
    <property type="match status" value="1"/>
</dbReference>
<name>A0A565BH95_9BRAS</name>
<proteinExistence type="predicted"/>
<reference evidence="6" key="1">
    <citation type="submission" date="2019-07" db="EMBL/GenBank/DDBJ databases">
        <authorList>
            <person name="Dittberner H."/>
        </authorList>
    </citation>
    <scope>NUCLEOTIDE SEQUENCE [LARGE SCALE GENOMIC DNA]</scope>
</reference>
<evidence type="ECO:0000256" key="2">
    <source>
        <dbReference type="ARBA" id="ARBA00022801"/>
    </source>
</evidence>
<evidence type="ECO:0000259" key="5">
    <source>
        <dbReference type="PROSITE" id="PS50004"/>
    </source>
</evidence>
<dbReference type="Proteomes" id="UP000489600">
    <property type="component" value="Unassembled WGS sequence"/>
</dbReference>
<dbReference type="InterPro" id="IPR035892">
    <property type="entry name" value="C2_domain_sf"/>
</dbReference>
<evidence type="ECO:0000256" key="4">
    <source>
        <dbReference type="ARBA" id="ARBA00023098"/>
    </source>
</evidence>